<dbReference type="InterPro" id="IPR001155">
    <property type="entry name" value="OxRdtase_FMN_N"/>
</dbReference>
<dbReference type="PANTHER" id="PTHR22893">
    <property type="entry name" value="NADH OXIDOREDUCTASE-RELATED"/>
    <property type="match status" value="1"/>
</dbReference>
<sequence>MSESRLFQPMKIGKIKVQHRIGMAPLTRLRASIDRVPNALMKEYYGQRASIPGTLIITEGTLVSPAAGGGFARTPGIWNQEQVNAWKEITDEVHRKGSFIFVQLFAMGRAATVEVAKDEGIDIIGPSAIPIEGSSAQPRAMTLEEIHEMVEAFVTASENAIKAGFDGVEIHGANGYLLDQFLQDVSNHRDDKYGGSVENRSRLITEILERVVQAIGPERVGIRLSPWSTFQSMRMKDPIPQFTDIITKASGLNLAYLHLIESRISGSQDYQEHGSETLDFAYDHWKGPFLIAGGYKLQEAERLVDEEHTDKDVMVMFGRNFLANPDLVYRIKEGLELNPYRRNTFYTSDVEGYVDYPFAVRKEAETSNRF</sequence>
<comment type="caution">
    <text evidence="3">The sequence shown here is derived from an EMBL/GenBank/DDBJ whole genome shotgun (WGS) entry which is preliminary data.</text>
</comment>
<dbReference type="Gene3D" id="3.20.20.70">
    <property type="entry name" value="Aldolase class I"/>
    <property type="match status" value="1"/>
</dbReference>
<evidence type="ECO:0000256" key="1">
    <source>
        <dbReference type="ARBA" id="ARBA00022630"/>
    </source>
</evidence>
<dbReference type="Pfam" id="PF00724">
    <property type="entry name" value="Oxidored_FMN"/>
    <property type="match status" value="1"/>
</dbReference>
<dbReference type="OrthoDB" id="276546at2759"/>
<dbReference type="InterPro" id="IPR013785">
    <property type="entry name" value="Aldolase_TIM"/>
</dbReference>
<evidence type="ECO:0000259" key="2">
    <source>
        <dbReference type="Pfam" id="PF00724"/>
    </source>
</evidence>
<dbReference type="Proteomes" id="UP000536711">
    <property type="component" value="Unassembled WGS sequence"/>
</dbReference>
<dbReference type="SUPFAM" id="SSF51395">
    <property type="entry name" value="FMN-linked oxidoreductases"/>
    <property type="match status" value="1"/>
</dbReference>
<dbReference type="AlphaFoldDB" id="A0A8H4NJB8"/>
<dbReference type="GO" id="GO:0003959">
    <property type="term" value="F:NADPH dehydrogenase activity"/>
    <property type="evidence" value="ECO:0007669"/>
    <property type="project" value="TreeGrafter"/>
</dbReference>
<dbReference type="FunFam" id="3.20.20.70:FF:000138">
    <property type="entry name" value="NADPH dehydrogenase 1"/>
    <property type="match status" value="1"/>
</dbReference>
<name>A0A8H4NJB8_9HYPO</name>
<dbReference type="CDD" id="cd02933">
    <property type="entry name" value="OYE_like_FMN"/>
    <property type="match status" value="1"/>
</dbReference>
<organism evidence="3 4">
    <name type="scientific">Fusarium acutatum</name>
    <dbReference type="NCBI Taxonomy" id="78861"/>
    <lineage>
        <taxon>Eukaryota</taxon>
        <taxon>Fungi</taxon>
        <taxon>Dikarya</taxon>
        <taxon>Ascomycota</taxon>
        <taxon>Pezizomycotina</taxon>
        <taxon>Sordariomycetes</taxon>
        <taxon>Hypocreomycetidae</taxon>
        <taxon>Hypocreales</taxon>
        <taxon>Nectriaceae</taxon>
        <taxon>Fusarium</taxon>
        <taxon>Fusarium fujikuroi species complex</taxon>
    </lineage>
</organism>
<reference evidence="3 4" key="1">
    <citation type="submission" date="2020-01" db="EMBL/GenBank/DDBJ databases">
        <title>Identification and distribution of gene clusters putatively required for synthesis of sphingolipid metabolism inhibitors in phylogenetically diverse species of the filamentous fungus Fusarium.</title>
        <authorList>
            <person name="Kim H.-S."/>
            <person name="Busman M."/>
            <person name="Brown D.W."/>
            <person name="Divon H."/>
            <person name="Uhlig S."/>
            <person name="Proctor R.H."/>
        </authorList>
    </citation>
    <scope>NUCLEOTIDE SEQUENCE [LARGE SCALE GENOMIC DNA]</scope>
    <source>
        <strain evidence="3 4">NRRL 13308</strain>
    </source>
</reference>
<protein>
    <submittedName>
        <fullName evidence="3">NADPH2 dehydrogenase chain OYE2</fullName>
    </submittedName>
</protein>
<keyword evidence="1" id="KW-0285">Flavoprotein</keyword>
<evidence type="ECO:0000313" key="4">
    <source>
        <dbReference type="Proteomes" id="UP000536711"/>
    </source>
</evidence>
<dbReference type="InterPro" id="IPR045247">
    <property type="entry name" value="Oye-like"/>
</dbReference>
<proteinExistence type="predicted"/>
<dbReference type="PANTHER" id="PTHR22893:SF91">
    <property type="entry name" value="NADPH DEHYDROGENASE 2-RELATED"/>
    <property type="match status" value="1"/>
</dbReference>
<accession>A0A8H4NJB8</accession>
<evidence type="ECO:0000313" key="3">
    <source>
        <dbReference type="EMBL" id="KAF4417298.1"/>
    </source>
</evidence>
<dbReference type="GO" id="GO:0010181">
    <property type="term" value="F:FMN binding"/>
    <property type="evidence" value="ECO:0007669"/>
    <property type="project" value="InterPro"/>
</dbReference>
<dbReference type="EMBL" id="JAADJF010000442">
    <property type="protein sequence ID" value="KAF4417298.1"/>
    <property type="molecule type" value="Genomic_DNA"/>
</dbReference>
<feature type="domain" description="NADH:flavin oxidoreductase/NADH oxidase N-terminal" evidence="2">
    <location>
        <begin position="6"/>
        <end position="338"/>
    </location>
</feature>
<keyword evidence="4" id="KW-1185">Reference proteome</keyword>
<gene>
    <name evidence="3" type="ORF">FACUT_12321</name>
</gene>